<evidence type="ECO:0000256" key="12">
    <source>
        <dbReference type="SAM" id="MobiDB-lite"/>
    </source>
</evidence>
<dbReference type="InterPro" id="IPR008927">
    <property type="entry name" value="6-PGluconate_DH-like_C_sf"/>
</dbReference>
<dbReference type="FunFam" id="1.10.1040.10:FF:000032">
    <property type="entry name" value="6-phosphogluconate dehydrogenase, decarboxylating"/>
    <property type="match status" value="1"/>
</dbReference>
<dbReference type="EC" id="1.1.1.44" evidence="5"/>
<accession>A0ABD3M3K6</accession>
<evidence type="ECO:0000256" key="11">
    <source>
        <dbReference type="ARBA" id="ARBA00048640"/>
    </source>
</evidence>
<comment type="pathway">
    <text evidence="2">Carbohydrate degradation; pentose phosphate pathway; D-ribulose 5-phosphate from D-glucose 6-phosphate (oxidative stage): step 3/3.</text>
</comment>
<evidence type="ECO:0000256" key="9">
    <source>
        <dbReference type="ARBA" id="ARBA00023064"/>
    </source>
</evidence>
<evidence type="ECO:0000256" key="3">
    <source>
        <dbReference type="ARBA" id="ARBA00008419"/>
    </source>
</evidence>
<evidence type="ECO:0000256" key="2">
    <source>
        <dbReference type="ARBA" id="ARBA00004874"/>
    </source>
</evidence>
<reference evidence="14 15" key="1">
    <citation type="submission" date="2024-10" db="EMBL/GenBank/DDBJ databases">
        <title>Updated reference genomes for cyclostephanoid diatoms.</title>
        <authorList>
            <person name="Roberts W.R."/>
            <person name="Alverson A.J."/>
        </authorList>
    </citation>
    <scope>NUCLEOTIDE SEQUENCE [LARGE SCALE GENOMIC DNA]</scope>
    <source>
        <strain evidence="14 15">AJA232-27</strain>
    </source>
</reference>
<evidence type="ECO:0000256" key="5">
    <source>
        <dbReference type="ARBA" id="ARBA00013011"/>
    </source>
</evidence>
<dbReference type="Proteomes" id="UP001530293">
    <property type="component" value="Unassembled WGS sequence"/>
</dbReference>
<evidence type="ECO:0000256" key="8">
    <source>
        <dbReference type="ARBA" id="ARBA00023002"/>
    </source>
</evidence>
<dbReference type="Gene3D" id="3.40.50.720">
    <property type="entry name" value="NAD(P)-binding Rossmann-like Domain"/>
    <property type="match status" value="1"/>
</dbReference>
<comment type="subunit">
    <text evidence="4">Homodimer.</text>
</comment>
<comment type="function">
    <text evidence="1">Catalyzes the oxidative decarboxylation of 6-phosphogluconate to ribulose 5-phosphate and CO(2), with concomitant reduction of NADP to NADPH.</text>
</comment>
<dbReference type="GO" id="GO:0004616">
    <property type="term" value="F:phosphogluconate dehydrogenase (decarboxylating) activity"/>
    <property type="evidence" value="ECO:0007669"/>
    <property type="project" value="UniProtKB-EC"/>
</dbReference>
<dbReference type="SUPFAM" id="SSF48179">
    <property type="entry name" value="6-phosphogluconate dehydrogenase C-terminal domain-like"/>
    <property type="match status" value="1"/>
</dbReference>
<comment type="similarity">
    <text evidence="3">Belongs to the 6-phosphogluconate dehydrogenase family.</text>
</comment>
<evidence type="ECO:0000256" key="4">
    <source>
        <dbReference type="ARBA" id="ARBA00011738"/>
    </source>
</evidence>
<evidence type="ECO:0000256" key="10">
    <source>
        <dbReference type="ARBA" id="ARBA00023126"/>
    </source>
</evidence>
<keyword evidence="10" id="KW-0570">Pentose shunt</keyword>
<keyword evidence="15" id="KW-1185">Reference proteome</keyword>
<protein>
    <recommendedName>
        <fullName evidence="6">6-phosphogluconate dehydrogenase, decarboxylating</fullName>
        <ecNumber evidence="5">1.1.1.44</ecNumber>
    </recommendedName>
</protein>
<dbReference type="AlphaFoldDB" id="A0ABD3M3K6"/>
<feature type="domain" description="6-phosphogluconate dehydrogenase C-terminal" evidence="13">
    <location>
        <begin position="237"/>
        <end position="523"/>
    </location>
</feature>
<organism evidence="14 15">
    <name type="scientific">Discostella pseudostelligera</name>
    <dbReference type="NCBI Taxonomy" id="259834"/>
    <lineage>
        <taxon>Eukaryota</taxon>
        <taxon>Sar</taxon>
        <taxon>Stramenopiles</taxon>
        <taxon>Ochrophyta</taxon>
        <taxon>Bacillariophyta</taxon>
        <taxon>Coscinodiscophyceae</taxon>
        <taxon>Thalassiosirophycidae</taxon>
        <taxon>Stephanodiscales</taxon>
        <taxon>Stephanodiscaceae</taxon>
        <taxon>Discostella</taxon>
    </lineage>
</organism>
<keyword evidence="7" id="KW-0521">NADP</keyword>
<sequence>MSHELCEIGVFGLTSLGQSFAAHHASNKIRVCIGDDIASFVPQVIKEYKAQTEANEGNSEPQSILASRCMISSPNIEEMVPRLQPPRKIIIFGSNRQDVKFEQMYWNKLCPLLEEGDMVLRWGKEEDGAKKSMNDETIKDAMQLPNESIVSKLTKMQARSKGIHLLEMVRLEQDRTVAYNGETPVSYLVGGGSSDAYALIKPYLTSSSSSTSPFAIVGHAGNDAGCVHYATMIQRAIENGITQAFAEGSHILTNAVGYEHQDIGRTFGRWNDAGGKLSSYLLKISSRIYYKRDAITKNGFVIDHIIDSMDWNGVDTWVTLEATRLGIPTPTVNAALEARFLGTMKDERVEASTILKVPEGNDTPSVLKDQITEDLQSAIYCTCLCIVAECLAVFQAAAEMESWGVNLADCIQLWNQPGSFLESTLLKHVHAALVDDQEEMRNLLTHPDIASQLQDLHMSWRRIVTVSYASAIPIPTLSSSLTFYDSYRSRRLPISLIRAQRDYFDASGYDRNGEKGWFSTCWVKDHTLEHKKREAAALQGGESGKKPKKRKTPVKSER</sequence>
<name>A0ABD3M3K6_9STRA</name>
<evidence type="ECO:0000256" key="6">
    <source>
        <dbReference type="ARBA" id="ARBA00018193"/>
    </source>
</evidence>
<evidence type="ECO:0000313" key="15">
    <source>
        <dbReference type="Proteomes" id="UP001530293"/>
    </source>
</evidence>
<dbReference type="Pfam" id="PF00393">
    <property type="entry name" value="6PGD"/>
    <property type="match status" value="1"/>
</dbReference>
<dbReference type="InterPro" id="IPR006114">
    <property type="entry name" value="6PGDH_C"/>
</dbReference>
<dbReference type="SMART" id="SM01350">
    <property type="entry name" value="6PGD"/>
    <property type="match status" value="1"/>
</dbReference>
<dbReference type="Gene3D" id="1.20.5.320">
    <property type="entry name" value="6-Phosphogluconate Dehydrogenase, domain 3"/>
    <property type="match status" value="1"/>
</dbReference>
<proteinExistence type="inferred from homology"/>
<dbReference type="InterPro" id="IPR006183">
    <property type="entry name" value="Pgluconate_DH"/>
</dbReference>
<evidence type="ECO:0000256" key="1">
    <source>
        <dbReference type="ARBA" id="ARBA00002526"/>
    </source>
</evidence>
<dbReference type="InterPro" id="IPR013328">
    <property type="entry name" value="6PGD_dom2"/>
</dbReference>
<keyword evidence="8" id="KW-0560">Oxidoreductase</keyword>
<evidence type="ECO:0000313" key="14">
    <source>
        <dbReference type="EMBL" id="KAL3758590.1"/>
    </source>
</evidence>
<dbReference type="EMBL" id="JALLBG020000228">
    <property type="protein sequence ID" value="KAL3758590.1"/>
    <property type="molecule type" value="Genomic_DNA"/>
</dbReference>
<feature type="region of interest" description="Disordered" evidence="12">
    <location>
        <begin position="533"/>
        <end position="558"/>
    </location>
</feature>
<gene>
    <name evidence="14" type="ORF">ACHAWU_008344</name>
</gene>
<dbReference type="PANTHER" id="PTHR11811">
    <property type="entry name" value="6-PHOSPHOGLUCONATE DEHYDROGENASE"/>
    <property type="match status" value="1"/>
</dbReference>
<dbReference type="Gene3D" id="1.10.1040.10">
    <property type="entry name" value="N-(1-d-carboxylethyl)-l-norvaline Dehydrogenase, domain 2"/>
    <property type="match status" value="1"/>
</dbReference>
<dbReference type="GO" id="GO:0019521">
    <property type="term" value="P:D-gluconate metabolic process"/>
    <property type="evidence" value="ECO:0007669"/>
    <property type="project" value="UniProtKB-KW"/>
</dbReference>
<comment type="catalytic activity">
    <reaction evidence="11">
        <text>6-phospho-D-gluconate + NADP(+) = D-ribulose 5-phosphate + CO2 + NADPH</text>
        <dbReference type="Rhea" id="RHEA:10116"/>
        <dbReference type="ChEBI" id="CHEBI:16526"/>
        <dbReference type="ChEBI" id="CHEBI:57783"/>
        <dbReference type="ChEBI" id="CHEBI:58121"/>
        <dbReference type="ChEBI" id="CHEBI:58349"/>
        <dbReference type="ChEBI" id="CHEBI:58759"/>
        <dbReference type="EC" id="1.1.1.44"/>
    </reaction>
</comment>
<evidence type="ECO:0000256" key="7">
    <source>
        <dbReference type="ARBA" id="ARBA00022857"/>
    </source>
</evidence>
<keyword evidence="9" id="KW-0311">Gluconate utilization</keyword>
<evidence type="ECO:0000259" key="13">
    <source>
        <dbReference type="SMART" id="SM01350"/>
    </source>
</evidence>
<dbReference type="GO" id="GO:0006098">
    <property type="term" value="P:pentose-phosphate shunt"/>
    <property type="evidence" value="ECO:0007669"/>
    <property type="project" value="UniProtKB-KW"/>
</dbReference>
<feature type="compositionally biased region" description="Basic residues" evidence="12">
    <location>
        <begin position="546"/>
        <end position="558"/>
    </location>
</feature>
<comment type="caution">
    <text evidence="14">The sequence shown here is derived from an EMBL/GenBank/DDBJ whole genome shotgun (WGS) entry which is preliminary data.</text>
</comment>